<keyword evidence="2 5" id="KW-0378">Hydrolase</keyword>
<dbReference type="EC" id="3.6.4.12" evidence="8"/>
<feature type="binding site" evidence="5">
    <location>
        <begin position="222"/>
        <end position="229"/>
    </location>
    <ligand>
        <name>ATP</name>
        <dbReference type="ChEBI" id="CHEBI:30616"/>
    </ligand>
</feature>
<evidence type="ECO:0000256" key="2">
    <source>
        <dbReference type="ARBA" id="ARBA00022801"/>
    </source>
</evidence>
<dbReference type="OrthoDB" id="9787585at2"/>
<feature type="coiled-coil region" evidence="6">
    <location>
        <begin position="10"/>
        <end position="37"/>
    </location>
</feature>
<gene>
    <name evidence="8" type="primary">helD_3</name>
    <name evidence="8" type="ORF">OXPF_19410</name>
</gene>
<evidence type="ECO:0000313" key="9">
    <source>
        <dbReference type="Proteomes" id="UP000050326"/>
    </source>
</evidence>
<accession>A0A0P8X0Y2</accession>
<dbReference type="Pfam" id="PF00580">
    <property type="entry name" value="UvrD-helicase"/>
    <property type="match status" value="1"/>
</dbReference>
<dbReference type="InterPro" id="IPR027417">
    <property type="entry name" value="P-loop_NTPase"/>
</dbReference>
<keyword evidence="1 5" id="KW-0547">Nucleotide-binding</keyword>
<dbReference type="GO" id="GO:0005829">
    <property type="term" value="C:cytosol"/>
    <property type="evidence" value="ECO:0007669"/>
    <property type="project" value="TreeGrafter"/>
</dbReference>
<evidence type="ECO:0000256" key="1">
    <source>
        <dbReference type="ARBA" id="ARBA00022741"/>
    </source>
</evidence>
<dbReference type="PATRIC" id="fig|36849.3.peg.2045"/>
<dbReference type="STRING" id="36849.OXPF_19410"/>
<dbReference type="SUPFAM" id="SSF52540">
    <property type="entry name" value="P-loop containing nucleoside triphosphate hydrolases"/>
    <property type="match status" value="1"/>
</dbReference>
<dbReference type="PANTHER" id="PTHR11070">
    <property type="entry name" value="UVRD / RECB / PCRA DNA HELICASE FAMILY MEMBER"/>
    <property type="match status" value="1"/>
</dbReference>
<dbReference type="GO" id="GO:0016787">
    <property type="term" value="F:hydrolase activity"/>
    <property type="evidence" value="ECO:0007669"/>
    <property type="project" value="UniProtKB-UniRule"/>
</dbReference>
<keyword evidence="4 5" id="KW-0067">ATP-binding</keyword>
<organism evidence="8 9">
    <name type="scientific">Oxobacter pfennigii</name>
    <dbReference type="NCBI Taxonomy" id="36849"/>
    <lineage>
        <taxon>Bacteria</taxon>
        <taxon>Bacillati</taxon>
        <taxon>Bacillota</taxon>
        <taxon>Clostridia</taxon>
        <taxon>Eubacteriales</taxon>
        <taxon>Clostridiaceae</taxon>
        <taxon>Oxobacter</taxon>
    </lineage>
</organism>
<dbReference type="Gene3D" id="3.40.50.300">
    <property type="entry name" value="P-loop containing nucleotide triphosphate hydrolases"/>
    <property type="match status" value="2"/>
</dbReference>
<protein>
    <submittedName>
        <fullName evidence="8">Helicase IV</fullName>
        <ecNumber evidence="8">3.6.4.12</ecNumber>
    </submittedName>
</protein>
<name>A0A0P8X0Y2_9CLOT</name>
<keyword evidence="3 5" id="KW-0347">Helicase</keyword>
<feature type="domain" description="UvrD-like helicase ATP-binding" evidence="7">
    <location>
        <begin position="201"/>
        <end position="526"/>
    </location>
</feature>
<dbReference type="InterPro" id="IPR027785">
    <property type="entry name" value="UvrD-like_helicase_C"/>
</dbReference>
<dbReference type="Proteomes" id="UP000050326">
    <property type="component" value="Unassembled WGS sequence"/>
</dbReference>
<dbReference type="RefSeq" id="WP_054874996.1">
    <property type="nucleotide sequence ID" value="NZ_LKET01000030.1"/>
</dbReference>
<dbReference type="Pfam" id="PF13538">
    <property type="entry name" value="UvrD_C_2"/>
    <property type="match status" value="1"/>
</dbReference>
<dbReference type="GO" id="GO:0043138">
    <property type="term" value="F:3'-5' DNA helicase activity"/>
    <property type="evidence" value="ECO:0007669"/>
    <property type="project" value="TreeGrafter"/>
</dbReference>
<dbReference type="GO" id="GO:0005524">
    <property type="term" value="F:ATP binding"/>
    <property type="evidence" value="ECO:0007669"/>
    <property type="project" value="UniProtKB-UniRule"/>
</dbReference>
<proteinExistence type="predicted"/>
<dbReference type="GO" id="GO:0003677">
    <property type="term" value="F:DNA binding"/>
    <property type="evidence" value="ECO:0007669"/>
    <property type="project" value="InterPro"/>
</dbReference>
<dbReference type="PANTHER" id="PTHR11070:SF17">
    <property type="entry name" value="DNA HELICASE IV"/>
    <property type="match status" value="1"/>
</dbReference>
<keyword evidence="9" id="KW-1185">Reference proteome</keyword>
<evidence type="ECO:0000313" key="8">
    <source>
        <dbReference type="EMBL" id="KPU44447.1"/>
    </source>
</evidence>
<reference evidence="8 9" key="1">
    <citation type="submission" date="2015-09" db="EMBL/GenBank/DDBJ databases">
        <title>Genome sequence of Oxobacter pfennigii DSM 3222.</title>
        <authorList>
            <person name="Poehlein A."/>
            <person name="Bengelsdorf F.R."/>
            <person name="Schiel-Bengelsdorf B."/>
            <person name="Duerre P."/>
            <person name="Daniel R."/>
        </authorList>
    </citation>
    <scope>NUCLEOTIDE SEQUENCE [LARGE SCALE GENOMIC DNA]</scope>
    <source>
        <strain evidence="8 9">DSM 3222</strain>
    </source>
</reference>
<dbReference type="InterPro" id="IPR000212">
    <property type="entry name" value="DNA_helicase_UvrD/REP"/>
</dbReference>
<evidence type="ECO:0000256" key="3">
    <source>
        <dbReference type="ARBA" id="ARBA00022806"/>
    </source>
</evidence>
<evidence type="ECO:0000256" key="6">
    <source>
        <dbReference type="SAM" id="Coils"/>
    </source>
</evidence>
<evidence type="ECO:0000256" key="5">
    <source>
        <dbReference type="PROSITE-ProRule" id="PRU00560"/>
    </source>
</evidence>
<evidence type="ECO:0000259" key="7">
    <source>
        <dbReference type="PROSITE" id="PS51198"/>
    </source>
</evidence>
<sequence length="678" mass="78084">MFNPKETDERKYLDKVLEKLAAALEKIEQKITDYSGEILEIKRYMYENLSQLDSAEKAANRIAVNENINSGERAVTERTKLQKLIQSPYFGRIDFADGNDLKEQSFYIGVHGFSDSHAADNIIFDWRSPVSSMFYDFETGPAFYEAPIGKIEGTLVLKRQYRIRQSEMEYMIESSLNIGDEILQKELSQNSDDKMKNIVATIQREQNAIIRNEAAKVLIIQGAAGSGKTSIALHRVAFLLYRYKETLTSNNILIISPNKVFGSYISNVLPELGEENILEMSFEDITASMIGKKYKYQTFFQQVESLLDDESPEAIARIKFKSTNNFVEQLQSYLEYAGDKYFEPVNLDFGVLSVSKEDLLLRYYAYKRLPIKKRLEKIADDLIAKCRRDAKLARQIKGSILKLFKFSDAVLLYKNFYRHIKREDLFQFISKNTFEFCDVFPFVYTKMYFDGTGQDYKEIQHLLVDEMQDYTPVQYAVLAKLFSCKMTILGDSNQSVNPYSSSAVEKIQPYFAGCDFMELHKSYRSTIEITDFAQKIQENKKLIPIERHGDKPSITVCNTENEQFNKIQNVINQFKQSGYTSLGIICKSQKQADQLYKKAGAVYDDISLLDFNSNEFKEGIIISSVHMSKGLEFDQVIIPDASDDCYKTQLDRSLLYIACTRAMHKLDLTCYGKKTKFI</sequence>
<dbReference type="PROSITE" id="PS51198">
    <property type="entry name" value="UVRD_HELICASE_ATP_BIND"/>
    <property type="match status" value="1"/>
</dbReference>
<dbReference type="EMBL" id="LKET01000030">
    <property type="protein sequence ID" value="KPU44447.1"/>
    <property type="molecule type" value="Genomic_DNA"/>
</dbReference>
<keyword evidence="6" id="KW-0175">Coiled coil</keyword>
<evidence type="ECO:0000256" key="4">
    <source>
        <dbReference type="ARBA" id="ARBA00022840"/>
    </source>
</evidence>
<dbReference type="GO" id="GO:0000725">
    <property type="term" value="P:recombinational repair"/>
    <property type="evidence" value="ECO:0007669"/>
    <property type="project" value="TreeGrafter"/>
</dbReference>
<comment type="caution">
    <text evidence="8">The sequence shown here is derived from an EMBL/GenBank/DDBJ whole genome shotgun (WGS) entry which is preliminary data.</text>
</comment>
<dbReference type="InterPro" id="IPR014016">
    <property type="entry name" value="UvrD-like_ATP-bd"/>
</dbReference>
<dbReference type="AlphaFoldDB" id="A0A0P8X0Y2"/>